<dbReference type="InterPro" id="IPR050644">
    <property type="entry name" value="PG_Glycine_Bridge_Synth"/>
</dbReference>
<dbReference type="RefSeq" id="WP_013486040.1">
    <property type="nucleotide sequence ID" value="NC_014828.1"/>
</dbReference>
<dbReference type="KEGG" id="eha:Ethha_2175"/>
<dbReference type="SUPFAM" id="SSF55729">
    <property type="entry name" value="Acyl-CoA N-acyltransferases (Nat)"/>
    <property type="match status" value="2"/>
</dbReference>
<proteinExistence type="inferred from homology"/>
<organism evidence="7 8">
    <name type="scientific">Ethanoligenens harbinense (strain DSM 18485 / JCM 12961 / CGMCC 1.5033 / YUAN-3)</name>
    <dbReference type="NCBI Taxonomy" id="663278"/>
    <lineage>
        <taxon>Bacteria</taxon>
        <taxon>Bacillati</taxon>
        <taxon>Bacillota</taxon>
        <taxon>Clostridia</taxon>
        <taxon>Eubacteriales</taxon>
        <taxon>Oscillospiraceae</taxon>
        <taxon>Ethanoligenens</taxon>
    </lineage>
</organism>
<evidence type="ECO:0000313" key="8">
    <source>
        <dbReference type="Proteomes" id="UP000001551"/>
    </source>
</evidence>
<dbReference type="STRING" id="663278.Ethha_2175"/>
<keyword evidence="2" id="KW-0808">Transferase</keyword>
<dbReference type="GO" id="GO:0008360">
    <property type="term" value="P:regulation of cell shape"/>
    <property type="evidence" value="ECO:0007669"/>
    <property type="project" value="UniProtKB-KW"/>
</dbReference>
<accession>E6U412</accession>
<sequence>MEILQQKDMDAYRAFVQAHPKGHFMQSPEWGQVKNDWKWEAVVEKNAEGAIIGSVAVLIRRVPVLPVKLMYAPRGPVCDLHDRDTLAKLIGGVRALAVKHHAYLFKIDPDIPSSDTASIENMKRLSFTLHDGGKNFDGIQPRFVFRLNIEGKTEDEIFAGFSSKTRYNVRVARKHGVEVKVCDKQALSEFVPIMRTTGQRDGFATRPQSYFERMLDAFGEHARLYMAYHEGKAIAGTIAIRYGDKTWYLYGASANEYRNFMPNYLLQWEMIRWAQQTGCRIYDFRGVSGDLSPDNPLYGLYRFKKGFNGDFTEFAGEFNLVLNAPAALVVDNGIRLTKTLRHLKNRRHGRKS</sequence>
<keyword evidence="8" id="KW-1185">Reference proteome</keyword>
<keyword evidence="4" id="KW-0573">Peptidoglycan synthesis</keyword>
<keyword evidence="5" id="KW-0012">Acyltransferase</keyword>
<protein>
    <submittedName>
        <fullName evidence="7">Methicillin resistance protein</fullName>
    </submittedName>
</protein>
<dbReference type="EMBL" id="CP002400">
    <property type="protein sequence ID" value="ADU27692.1"/>
    <property type="molecule type" value="Genomic_DNA"/>
</dbReference>
<keyword evidence="6" id="KW-0961">Cell wall biogenesis/degradation</keyword>
<evidence type="ECO:0000256" key="5">
    <source>
        <dbReference type="ARBA" id="ARBA00023315"/>
    </source>
</evidence>
<dbReference type="Pfam" id="PF02388">
    <property type="entry name" value="FemAB"/>
    <property type="match status" value="2"/>
</dbReference>
<dbReference type="GO" id="GO:0016755">
    <property type="term" value="F:aminoacyltransferase activity"/>
    <property type="evidence" value="ECO:0007669"/>
    <property type="project" value="InterPro"/>
</dbReference>
<evidence type="ECO:0000313" key="7">
    <source>
        <dbReference type="EMBL" id="ADU27692.1"/>
    </source>
</evidence>
<reference evidence="7 8" key="1">
    <citation type="submission" date="2010-12" db="EMBL/GenBank/DDBJ databases">
        <title>Complete sequence of Ethanoligenens harbinense YUAN-3.</title>
        <authorList>
            <person name="Lucas S."/>
            <person name="Copeland A."/>
            <person name="Lapidus A."/>
            <person name="Cheng J.-F."/>
            <person name="Bruce D."/>
            <person name="Goodwin L."/>
            <person name="Pitluck S."/>
            <person name="Chertkov O."/>
            <person name="Misra M."/>
            <person name="Detter J.C."/>
            <person name="Han C."/>
            <person name="Tapia R."/>
            <person name="Land M."/>
            <person name="Hauser L."/>
            <person name="Jeffries C."/>
            <person name="Kyrpides N."/>
            <person name="Ivanova N."/>
            <person name="Mikhailova N."/>
            <person name="Wang A."/>
            <person name="Mouttaki H."/>
            <person name="He Z."/>
            <person name="Zhou J."/>
            <person name="Hemme C.L."/>
            <person name="Woyke T."/>
        </authorList>
    </citation>
    <scope>NUCLEOTIDE SEQUENCE [LARGE SCALE GENOMIC DNA]</scope>
    <source>
        <strain evidence="8">DSM 18485 / JCM 12961 / CGMCC 1.5033 / YUAN-3</strain>
    </source>
</reference>
<dbReference type="Proteomes" id="UP000001551">
    <property type="component" value="Chromosome"/>
</dbReference>
<dbReference type="InterPro" id="IPR003447">
    <property type="entry name" value="FEMABX"/>
</dbReference>
<dbReference type="GO" id="GO:0071555">
    <property type="term" value="P:cell wall organization"/>
    <property type="evidence" value="ECO:0007669"/>
    <property type="project" value="UniProtKB-KW"/>
</dbReference>
<keyword evidence="3" id="KW-0133">Cell shape</keyword>
<gene>
    <name evidence="7" type="ordered locus">Ethha_2175</name>
</gene>
<dbReference type="eggNOG" id="COG2348">
    <property type="taxonomic scope" value="Bacteria"/>
</dbReference>
<comment type="similarity">
    <text evidence="1">Belongs to the FemABX family.</text>
</comment>
<evidence type="ECO:0000256" key="2">
    <source>
        <dbReference type="ARBA" id="ARBA00022679"/>
    </source>
</evidence>
<dbReference type="AlphaFoldDB" id="E6U412"/>
<evidence type="ECO:0000256" key="3">
    <source>
        <dbReference type="ARBA" id="ARBA00022960"/>
    </source>
</evidence>
<dbReference type="GO" id="GO:0009252">
    <property type="term" value="P:peptidoglycan biosynthetic process"/>
    <property type="evidence" value="ECO:0007669"/>
    <property type="project" value="UniProtKB-KW"/>
</dbReference>
<dbReference type="HOGENOM" id="CLU_048411_0_1_9"/>
<dbReference type="InterPro" id="IPR016181">
    <property type="entry name" value="Acyl_CoA_acyltransferase"/>
</dbReference>
<evidence type="ECO:0000256" key="1">
    <source>
        <dbReference type="ARBA" id="ARBA00009943"/>
    </source>
</evidence>
<evidence type="ECO:0000256" key="6">
    <source>
        <dbReference type="ARBA" id="ARBA00023316"/>
    </source>
</evidence>
<name>E6U412_ETHHY</name>
<dbReference type="PANTHER" id="PTHR36174">
    <property type="entry name" value="LIPID II:GLYCINE GLYCYLTRANSFERASE"/>
    <property type="match status" value="1"/>
</dbReference>
<dbReference type="PANTHER" id="PTHR36174:SF1">
    <property type="entry name" value="LIPID II:GLYCINE GLYCYLTRANSFERASE"/>
    <property type="match status" value="1"/>
</dbReference>
<dbReference type="Gene3D" id="3.40.630.30">
    <property type="match status" value="2"/>
</dbReference>
<evidence type="ECO:0000256" key="4">
    <source>
        <dbReference type="ARBA" id="ARBA00022984"/>
    </source>
</evidence>
<dbReference type="PROSITE" id="PS51191">
    <property type="entry name" value="FEMABX"/>
    <property type="match status" value="1"/>
</dbReference>